<sequence>MKYPKVVPTDDDNWIKNQTERGLIKLFDHARDSRGIPRHCSYAVLATSQSHPHVDRMAMYRVGENGKRDR</sequence>
<name>A0ABX9BWD1_9BURK</name>
<protein>
    <submittedName>
        <fullName evidence="1">Uncharacterized protein</fullName>
    </submittedName>
</protein>
<dbReference type="EMBL" id="JUGD01000028">
    <property type="protein sequence ID" value="RAM62156.1"/>
    <property type="molecule type" value="Genomic_DNA"/>
</dbReference>
<evidence type="ECO:0000313" key="2">
    <source>
        <dbReference type="Proteomes" id="UP000248631"/>
    </source>
</evidence>
<evidence type="ECO:0000313" key="1">
    <source>
        <dbReference type="EMBL" id="RAM62156.1"/>
    </source>
</evidence>
<keyword evidence="2" id="KW-1185">Reference proteome</keyword>
<reference evidence="1 2" key="1">
    <citation type="submission" date="2014-12" db="EMBL/GenBank/DDBJ databases">
        <title>Complete genome sequence of Herbaspirillum rubrisubalbicans Os38.</title>
        <authorList>
            <person name="Chen M."/>
            <person name="An Q."/>
        </authorList>
    </citation>
    <scope>NUCLEOTIDE SEQUENCE [LARGE SCALE GENOMIC DNA]</scope>
    <source>
        <strain evidence="1 2">Os38</strain>
    </source>
</reference>
<accession>A0ABX9BWD1</accession>
<comment type="caution">
    <text evidence="1">The sequence shown here is derived from an EMBL/GenBank/DDBJ whole genome shotgun (WGS) entry which is preliminary data.</text>
</comment>
<dbReference type="Proteomes" id="UP000248631">
    <property type="component" value="Unassembled WGS sequence"/>
</dbReference>
<organism evidence="1 2">
    <name type="scientific">Herbaspirillum rubrisubalbicans</name>
    <dbReference type="NCBI Taxonomy" id="80842"/>
    <lineage>
        <taxon>Bacteria</taxon>
        <taxon>Pseudomonadati</taxon>
        <taxon>Pseudomonadota</taxon>
        <taxon>Betaproteobacteria</taxon>
        <taxon>Burkholderiales</taxon>
        <taxon>Oxalobacteraceae</taxon>
        <taxon>Herbaspirillum</taxon>
    </lineage>
</organism>
<gene>
    <name evidence="1" type="ORF">RB24_21680</name>
</gene>
<proteinExistence type="predicted"/>